<dbReference type="GO" id="GO:0003954">
    <property type="term" value="F:NADH dehydrogenase activity"/>
    <property type="evidence" value="ECO:0007669"/>
    <property type="project" value="TreeGrafter"/>
</dbReference>
<evidence type="ECO:0000256" key="2">
    <source>
        <dbReference type="ARBA" id="ARBA00001966"/>
    </source>
</evidence>
<evidence type="ECO:0000256" key="15">
    <source>
        <dbReference type="ARBA" id="ARBA00023027"/>
    </source>
</evidence>
<keyword evidence="7" id="KW-0500">Molybdenum</keyword>
<dbReference type="FunFam" id="3.30.70.20:FF:000035">
    <property type="entry name" value="Iron hydrogenase 1"/>
    <property type="match status" value="1"/>
</dbReference>
<dbReference type="InterPro" id="IPR009010">
    <property type="entry name" value="Asp_de-COase-like_dom_sf"/>
</dbReference>
<keyword evidence="12" id="KW-0560">Oxidoreductase</keyword>
<evidence type="ECO:0000259" key="21">
    <source>
        <dbReference type="PROSITE" id="PS51839"/>
    </source>
</evidence>
<dbReference type="PROSITE" id="PS00490">
    <property type="entry name" value="MOLYBDOPTERIN_PROK_2"/>
    <property type="match status" value="1"/>
</dbReference>
<dbReference type="FunFam" id="3.10.20.740:FF:000004">
    <property type="entry name" value="NADH-quinone oxidoreductase"/>
    <property type="match status" value="1"/>
</dbReference>
<dbReference type="PROSITE" id="PS51085">
    <property type="entry name" value="2FE2S_FER_2"/>
    <property type="match status" value="1"/>
</dbReference>
<dbReference type="PANTHER" id="PTHR43105">
    <property type="entry name" value="RESPIRATORY NITRATE REDUCTASE"/>
    <property type="match status" value="1"/>
</dbReference>
<dbReference type="PROSITE" id="PS51839">
    <property type="entry name" value="4FE4S_HC3"/>
    <property type="match status" value="1"/>
</dbReference>
<dbReference type="SUPFAM" id="SSF54292">
    <property type="entry name" value="2Fe-2S ferredoxin-like"/>
    <property type="match status" value="1"/>
</dbReference>
<evidence type="ECO:0000256" key="12">
    <source>
        <dbReference type="ARBA" id="ARBA00023002"/>
    </source>
</evidence>
<name>A0A7V0LTK4_UNCW3</name>
<dbReference type="InterPro" id="IPR001041">
    <property type="entry name" value="2Fe-2S_ferredoxin-type"/>
</dbReference>
<dbReference type="SUPFAM" id="SSF50692">
    <property type="entry name" value="ADC-like"/>
    <property type="match status" value="1"/>
</dbReference>
<feature type="domain" description="2Fe-2S ferredoxin-type" evidence="18">
    <location>
        <begin position="3"/>
        <end position="81"/>
    </location>
</feature>
<dbReference type="CDD" id="cd00207">
    <property type="entry name" value="fer2"/>
    <property type="match status" value="1"/>
</dbReference>
<keyword evidence="10" id="KW-0677">Repeat</keyword>
<dbReference type="EMBL" id="DRDR01000047">
    <property type="protein sequence ID" value="HDL60022.1"/>
    <property type="molecule type" value="Genomic_DNA"/>
</dbReference>
<keyword evidence="16" id="KW-0472">Membrane</keyword>
<dbReference type="GO" id="GO:0046872">
    <property type="term" value="F:metal ion binding"/>
    <property type="evidence" value="ECO:0007669"/>
    <property type="project" value="UniProtKB-KW"/>
</dbReference>
<dbReference type="PROSITE" id="PS51669">
    <property type="entry name" value="4FE4S_MOW_BIS_MGD"/>
    <property type="match status" value="1"/>
</dbReference>
<proteinExistence type="inferred from homology"/>
<dbReference type="FunFam" id="2.20.25.90:FF:000001">
    <property type="entry name" value="Formate dehydrogenase subunit alpha"/>
    <property type="match status" value="1"/>
</dbReference>
<evidence type="ECO:0000256" key="5">
    <source>
        <dbReference type="ARBA" id="ARBA00007023"/>
    </source>
</evidence>
<dbReference type="Pfam" id="PF13237">
    <property type="entry name" value="Fer4_10"/>
    <property type="match status" value="1"/>
</dbReference>
<dbReference type="Pfam" id="PF13510">
    <property type="entry name" value="Fer2_4"/>
    <property type="match status" value="1"/>
</dbReference>
<dbReference type="Gene3D" id="3.30.70.20">
    <property type="match status" value="1"/>
</dbReference>
<dbReference type="PANTHER" id="PTHR43105:SF14">
    <property type="entry name" value="FORMATE DEHYDROGENASE H"/>
    <property type="match status" value="1"/>
</dbReference>
<dbReference type="PIRSF" id="PIRSF036643">
    <property type="entry name" value="FDH_alpha"/>
    <property type="match status" value="1"/>
</dbReference>
<feature type="domain" description="4Fe-4S ferredoxin-type" evidence="19">
    <location>
        <begin position="186"/>
        <end position="215"/>
    </location>
</feature>
<comment type="subcellular location">
    <subcellularLocation>
        <location evidence="3">Membrane</location>
    </subcellularLocation>
</comment>
<dbReference type="SUPFAM" id="SSF53706">
    <property type="entry name" value="Formate dehydrogenase/DMSO reductase, domains 1-3"/>
    <property type="match status" value="1"/>
</dbReference>
<dbReference type="Gene3D" id="2.40.40.20">
    <property type="match status" value="1"/>
</dbReference>
<evidence type="ECO:0000256" key="11">
    <source>
        <dbReference type="ARBA" id="ARBA00022967"/>
    </source>
</evidence>
<evidence type="ECO:0000259" key="18">
    <source>
        <dbReference type="PROSITE" id="PS51085"/>
    </source>
</evidence>
<dbReference type="InterPro" id="IPR019574">
    <property type="entry name" value="NADH_UbQ_OxRdtase_Gsu_4Fe4S-bd"/>
</dbReference>
<dbReference type="InterPro" id="IPR036010">
    <property type="entry name" value="2Fe-2S_ferredoxin-like_sf"/>
</dbReference>
<dbReference type="Pfam" id="PF04879">
    <property type="entry name" value="Molybdop_Fe4S4"/>
    <property type="match status" value="1"/>
</dbReference>
<dbReference type="FunFam" id="3.40.228.10:FF:000002">
    <property type="entry name" value="Formate dehydrogenase subunit alpha"/>
    <property type="match status" value="1"/>
</dbReference>
<dbReference type="GO" id="GO:0043546">
    <property type="term" value="F:molybdopterin cofactor binding"/>
    <property type="evidence" value="ECO:0007669"/>
    <property type="project" value="InterPro"/>
</dbReference>
<evidence type="ECO:0000256" key="17">
    <source>
        <dbReference type="ARBA" id="ARBA00034078"/>
    </source>
</evidence>
<dbReference type="InterPro" id="IPR006963">
    <property type="entry name" value="Mopterin_OxRdtase_4Fe-4S_dom"/>
</dbReference>
<dbReference type="Pfam" id="PF10588">
    <property type="entry name" value="NADH-G_4Fe-4S_3"/>
    <property type="match status" value="1"/>
</dbReference>
<keyword evidence="6" id="KW-0004">4Fe-4S</keyword>
<evidence type="ECO:0000256" key="9">
    <source>
        <dbReference type="ARBA" id="ARBA00022723"/>
    </source>
</evidence>
<keyword evidence="8" id="KW-0001">2Fe-2S</keyword>
<feature type="domain" description="4Fe-4S ferredoxin-type" evidence="19">
    <location>
        <begin position="144"/>
        <end position="174"/>
    </location>
</feature>
<evidence type="ECO:0000256" key="8">
    <source>
        <dbReference type="ARBA" id="ARBA00022714"/>
    </source>
</evidence>
<comment type="similarity">
    <text evidence="4">Belongs to the complex I 75 kDa subunit family.</text>
</comment>
<evidence type="ECO:0000256" key="13">
    <source>
        <dbReference type="ARBA" id="ARBA00023004"/>
    </source>
</evidence>
<dbReference type="GO" id="GO:0051537">
    <property type="term" value="F:2 iron, 2 sulfur cluster binding"/>
    <property type="evidence" value="ECO:0007669"/>
    <property type="project" value="UniProtKB-KW"/>
</dbReference>
<accession>A0A7V0LTK4</accession>
<dbReference type="SMART" id="SM00929">
    <property type="entry name" value="NADH-G_4Fe-4S_3"/>
    <property type="match status" value="1"/>
</dbReference>
<gene>
    <name evidence="22" type="ORF">ENH14_01045</name>
</gene>
<dbReference type="Gene3D" id="3.10.20.740">
    <property type="match status" value="1"/>
</dbReference>
<dbReference type="CDD" id="cd02753">
    <property type="entry name" value="MopB_Formate-Dh-H"/>
    <property type="match status" value="1"/>
</dbReference>
<dbReference type="AlphaFoldDB" id="A0A7V0LTK4"/>
<comment type="caution">
    <text evidence="22">The sequence shown here is derived from an EMBL/GenBank/DDBJ whole genome shotgun (WGS) entry which is preliminary data.</text>
</comment>
<dbReference type="PROSITE" id="PS51379">
    <property type="entry name" value="4FE4S_FER_2"/>
    <property type="match status" value="2"/>
</dbReference>
<evidence type="ECO:0000259" key="19">
    <source>
        <dbReference type="PROSITE" id="PS51379"/>
    </source>
</evidence>
<evidence type="ECO:0000256" key="14">
    <source>
        <dbReference type="ARBA" id="ARBA00023014"/>
    </source>
</evidence>
<dbReference type="InterPro" id="IPR017896">
    <property type="entry name" value="4Fe4S_Fe-S-bd"/>
</dbReference>
<dbReference type="InterPro" id="IPR041925">
    <property type="entry name" value="CT_Formate-Dh_H"/>
</dbReference>
<dbReference type="SUPFAM" id="SSF54862">
    <property type="entry name" value="4Fe-4S ferredoxins"/>
    <property type="match status" value="1"/>
</dbReference>
<keyword evidence="9" id="KW-0479">Metal-binding</keyword>
<dbReference type="GO" id="GO:0022904">
    <property type="term" value="P:respiratory electron transport chain"/>
    <property type="evidence" value="ECO:0007669"/>
    <property type="project" value="TreeGrafter"/>
</dbReference>
<protein>
    <submittedName>
        <fullName evidence="22">Formate dehydrogenase subunit alpha</fullName>
    </submittedName>
</protein>
<keyword evidence="11" id="KW-1278">Translocase</keyword>
<dbReference type="Gene3D" id="3.40.228.10">
    <property type="entry name" value="Dimethylsulfoxide Reductase, domain 2"/>
    <property type="match status" value="1"/>
</dbReference>
<keyword evidence="14" id="KW-0411">Iron-sulfur</keyword>
<feature type="domain" description="4Fe-4S His(Cys)3-ligated-type" evidence="21">
    <location>
        <begin position="81"/>
        <end position="120"/>
    </location>
</feature>
<dbReference type="InterPro" id="IPR006657">
    <property type="entry name" value="MoPterin_dinucl-bd_dom"/>
</dbReference>
<evidence type="ECO:0000256" key="7">
    <source>
        <dbReference type="ARBA" id="ARBA00022505"/>
    </source>
</evidence>
<dbReference type="PROSITE" id="PS00551">
    <property type="entry name" value="MOLYBDOPTERIN_PROK_1"/>
    <property type="match status" value="1"/>
</dbReference>
<dbReference type="GO" id="GO:0051539">
    <property type="term" value="F:4 iron, 4 sulfur cluster binding"/>
    <property type="evidence" value="ECO:0007669"/>
    <property type="project" value="UniProtKB-KW"/>
</dbReference>
<dbReference type="InterPro" id="IPR041924">
    <property type="entry name" value="Formate_Dh-H_N"/>
</dbReference>
<dbReference type="Gene3D" id="2.20.25.90">
    <property type="entry name" value="ADC-like domains"/>
    <property type="match status" value="1"/>
</dbReference>
<sequence>MNDWVTIYIDGKEIKARKGDNLLKVARENGIDIPGLCFLEKITPTGACRLCVVKIEGRPGMIPSCLVAVEDGMKVIAFDEELEETRKILLNMILSEHNDDCINCDKDGDCELQDLAYKYGLGIESRIFSPIWKDIPQVKDESSPVLIYDSSKCIKCARCVKACYEIQAKGVLNFAQRGINEYVVAGLGVWADSECDGCGECVQACPVGAIAEKPVYGMRIRKKDVDRRVVTTCPYCGVGCQLELWIKDNKIVKVKGADKIPNYGKTCVKGRFGLDFVNREDRLKKPLIRKEGKFVEVEWDEALNYVAKKLKEIKEKYGPDAIAGLASAKCTNEENFVFQKFMRAVIGTNNVDHCARLCHASTVAGLARAFGSGAMTNSIEELEYADVILVTGSNTTETHPVIATLIKRAVLFHRAKLIVVDPRKIDLVKYATLWLQQKNGTDVAWINGMMHVIIKEGLYDEGFIRERTEGFNEFKKIIEQYTPERVEEITGIPKHKIIEAARIYGRAQKASIVYAMGITQHTTGTDNVLSLANLAMLTGNVGRESTGVNPLRGQNNVQGACDLGSLPNVYPGYQKVNDPQIEEKFEKAWGVKLSDKPGLTVVEMMYAATEGKIKAFYFMGENPMVSDPNIPHVKEALESVEFLVCQDIFMTETTQFADVILPAASFAEKYGTFTNTERRILWVEKAIDPPGEAKPDWIIIRDLAKKMGYEMKYTSIKDIIDEINRLSPIYAGITYERIMRGERLQWPCPDPSHPGTKYLHKDKFSRGLGKFHPVDYIPPAEWPEDEYPFLLSTGRILYHFHTGSMTRRTNVLPKYVEGPYMEMHPEDMKRLGIENGDEVKVTSRRGFIKIKAIASDRVSLGSVFIPFHFAEAAANVLTNDALDPIAKIPELKVAACKIEKI</sequence>
<dbReference type="InterPro" id="IPR017900">
    <property type="entry name" value="4Fe4S_Fe_S_CS"/>
</dbReference>
<comment type="cofactor">
    <cofactor evidence="2">
        <name>[4Fe-4S] cluster</name>
        <dbReference type="ChEBI" id="CHEBI:49883"/>
    </cofactor>
</comment>
<evidence type="ECO:0000256" key="6">
    <source>
        <dbReference type="ARBA" id="ARBA00022485"/>
    </source>
</evidence>
<evidence type="ECO:0000256" key="3">
    <source>
        <dbReference type="ARBA" id="ARBA00004370"/>
    </source>
</evidence>
<comment type="cofactor">
    <cofactor evidence="17">
        <name>[2Fe-2S] cluster</name>
        <dbReference type="ChEBI" id="CHEBI:190135"/>
    </cofactor>
</comment>
<dbReference type="InterPro" id="IPR006478">
    <property type="entry name" value="Formate_DH_asu"/>
</dbReference>
<dbReference type="GO" id="GO:0015942">
    <property type="term" value="P:formate metabolic process"/>
    <property type="evidence" value="ECO:0007669"/>
    <property type="project" value="InterPro"/>
</dbReference>
<comment type="similarity">
    <text evidence="5">In the C-terminal section; belongs to the prokaryotic molybdopterin-containing oxidoreductase family.</text>
</comment>
<dbReference type="PROSITE" id="PS00198">
    <property type="entry name" value="4FE4S_FER_1"/>
    <property type="match status" value="1"/>
</dbReference>
<dbReference type="InterPro" id="IPR027467">
    <property type="entry name" value="MopterinOxRdtase_cofactor_BS"/>
</dbReference>
<organism evidence="22">
    <name type="scientific">candidate division WOR-3 bacterium</name>
    <dbReference type="NCBI Taxonomy" id="2052148"/>
    <lineage>
        <taxon>Bacteria</taxon>
        <taxon>Bacteria division WOR-3</taxon>
    </lineage>
</organism>
<evidence type="ECO:0000256" key="16">
    <source>
        <dbReference type="ARBA" id="ARBA00023136"/>
    </source>
</evidence>
<evidence type="ECO:0000256" key="4">
    <source>
        <dbReference type="ARBA" id="ARBA00005404"/>
    </source>
</evidence>
<keyword evidence="13" id="KW-0408">Iron</keyword>
<reference evidence="22" key="1">
    <citation type="journal article" date="2020" name="mSystems">
        <title>Genome- and Community-Level Interaction Insights into Carbon Utilization and Element Cycling Functions of Hydrothermarchaeota in Hydrothermal Sediment.</title>
        <authorList>
            <person name="Zhou Z."/>
            <person name="Liu Y."/>
            <person name="Xu W."/>
            <person name="Pan J."/>
            <person name="Luo Z.H."/>
            <person name="Li M."/>
        </authorList>
    </citation>
    <scope>NUCLEOTIDE SEQUENCE [LARGE SCALE GENOMIC DNA]</scope>
    <source>
        <strain evidence="22">HyVt-28</strain>
    </source>
</reference>
<dbReference type="Proteomes" id="UP000886381">
    <property type="component" value="Unassembled WGS sequence"/>
</dbReference>
<dbReference type="Pfam" id="PF00384">
    <property type="entry name" value="Molybdopterin"/>
    <property type="match status" value="1"/>
</dbReference>
<evidence type="ECO:0000256" key="10">
    <source>
        <dbReference type="ARBA" id="ARBA00022737"/>
    </source>
</evidence>
<dbReference type="FunFam" id="2.40.40.20:FF:000005">
    <property type="entry name" value="Periplasmic nitrate reductase"/>
    <property type="match status" value="1"/>
</dbReference>
<feature type="domain" description="4Fe-4S Mo/W bis-MGD-type" evidence="20">
    <location>
        <begin position="226"/>
        <end position="281"/>
    </location>
</feature>
<dbReference type="SMART" id="SM00926">
    <property type="entry name" value="Molybdop_Fe4S4"/>
    <property type="match status" value="1"/>
</dbReference>
<dbReference type="GO" id="GO:0016020">
    <property type="term" value="C:membrane"/>
    <property type="evidence" value="ECO:0007669"/>
    <property type="project" value="UniProtKB-SubCell"/>
</dbReference>
<dbReference type="CDD" id="cd02790">
    <property type="entry name" value="MopB_CT_Formate-Dh_H"/>
    <property type="match status" value="1"/>
</dbReference>
<dbReference type="Gene3D" id="3.40.50.740">
    <property type="match status" value="1"/>
</dbReference>
<dbReference type="InterPro" id="IPR050123">
    <property type="entry name" value="Prok_molybdopt-oxidoreductase"/>
</dbReference>
<evidence type="ECO:0000256" key="1">
    <source>
        <dbReference type="ARBA" id="ARBA00001942"/>
    </source>
</evidence>
<evidence type="ECO:0000313" key="22">
    <source>
        <dbReference type="EMBL" id="HDL60022.1"/>
    </source>
</evidence>
<dbReference type="GO" id="GO:0008863">
    <property type="term" value="F:formate dehydrogenase (NAD+) activity"/>
    <property type="evidence" value="ECO:0007669"/>
    <property type="project" value="InterPro"/>
</dbReference>
<dbReference type="InterPro" id="IPR006656">
    <property type="entry name" value="Mopterin_OxRdtase"/>
</dbReference>
<keyword evidence="15" id="KW-0520">NAD</keyword>
<comment type="cofactor">
    <cofactor evidence="1">
        <name>Mo-bis(molybdopterin guanine dinucleotide)</name>
        <dbReference type="ChEBI" id="CHEBI:60539"/>
    </cofactor>
</comment>
<dbReference type="NCBIfam" id="TIGR01591">
    <property type="entry name" value="Fdh-alpha"/>
    <property type="match status" value="1"/>
</dbReference>
<evidence type="ECO:0000259" key="20">
    <source>
        <dbReference type="PROSITE" id="PS51669"/>
    </source>
</evidence>
<dbReference type="InterPro" id="IPR006655">
    <property type="entry name" value="Mopterin_OxRdtase_prok_CS"/>
</dbReference>
<dbReference type="Pfam" id="PF01568">
    <property type="entry name" value="Molydop_binding"/>
    <property type="match status" value="1"/>
</dbReference>